<keyword evidence="6 7" id="KW-0472">Membrane</keyword>
<organism evidence="10 11">
    <name type="scientific">Nitritalea halalkaliphila LW7</name>
    <dbReference type="NCBI Taxonomy" id="1189621"/>
    <lineage>
        <taxon>Bacteria</taxon>
        <taxon>Pseudomonadati</taxon>
        <taxon>Bacteroidota</taxon>
        <taxon>Cytophagia</taxon>
        <taxon>Cytophagales</taxon>
        <taxon>Cyclobacteriaceae</taxon>
        <taxon>Nitritalea</taxon>
    </lineage>
</organism>
<feature type="transmembrane region" description="Helical" evidence="7">
    <location>
        <begin position="269"/>
        <end position="290"/>
    </location>
</feature>
<dbReference type="RefSeq" id="WP_009056969.1">
    <property type="nucleotide sequence ID" value="NZ_AJYA01000057.1"/>
</dbReference>
<comment type="caution">
    <text evidence="10">The sequence shown here is derived from an EMBL/GenBank/DDBJ whole genome shotgun (WGS) entry which is preliminary data.</text>
</comment>
<evidence type="ECO:0000256" key="2">
    <source>
        <dbReference type="ARBA" id="ARBA00005236"/>
    </source>
</evidence>
<keyword evidence="4 7" id="KW-0812">Transmembrane</keyword>
<dbReference type="OrthoDB" id="9784014at2"/>
<keyword evidence="5 7" id="KW-1133">Transmembrane helix</keyword>
<name>I5BVU8_9BACT</name>
<dbReference type="InterPro" id="IPR051447">
    <property type="entry name" value="Lipoprotein-release_system"/>
</dbReference>
<evidence type="ECO:0000256" key="5">
    <source>
        <dbReference type="ARBA" id="ARBA00022989"/>
    </source>
</evidence>
<feature type="transmembrane region" description="Helical" evidence="7">
    <location>
        <begin position="374"/>
        <end position="397"/>
    </location>
</feature>
<feature type="transmembrane region" description="Helical" evidence="7">
    <location>
        <begin position="311"/>
        <end position="343"/>
    </location>
</feature>
<dbReference type="AlphaFoldDB" id="I5BVU8"/>
<dbReference type="GO" id="GO:0098797">
    <property type="term" value="C:plasma membrane protein complex"/>
    <property type="evidence" value="ECO:0007669"/>
    <property type="project" value="TreeGrafter"/>
</dbReference>
<dbReference type="STRING" id="1189621.A3SI_17424"/>
<proteinExistence type="inferred from homology"/>
<dbReference type="Pfam" id="PF12704">
    <property type="entry name" value="MacB_PCD"/>
    <property type="match status" value="1"/>
</dbReference>
<evidence type="ECO:0000256" key="7">
    <source>
        <dbReference type="SAM" id="Phobius"/>
    </source>
</evidence>
<feature type="domain" description="ABC3 transporter permease C-terminal" evidence="8">
    <location>
        <begin position="269"/>
        <end position="399"/>
    </location>
</feature>
<dbReference type="InterPro" id="IPR003838">
    <property type="entry name" value="ABC3_permease_C"/>
</dbReference>
<sequence>MMLFKLAWRNLWRSRRRTFITISSVLFAVLLALVLESMDRGSQELMVQNVVRYSTGYLQLQDTLYFDESHIDNAMEWDETRDAQLLADFPQIAYTLPRLESTVLAAGKERTRVAFVSGIVLEAEDRFNQISSRMRSGAFFSVGSEEAVIGTGLAQSLDLTLGDTLVLFGQGFQGVMAAGKYVISGILQHPVPDLNERVVYLSLPTAQFLFDAPGRLNHLKIVPTQPRQHARLAAALNAHPDYGAFTAYSWEELQPELLQTIALDQAGTFVFLLILYIVIGFGIFGTVLTMTLEREKEFGVLLAIGMQRVRLALIIFTETLIMNFIGVSAGIVLALPILLYFYYHPIPLGEGLEGLMAEYGMEAVLRFSLDPTLFYQQAVIVFSISMLIVIYPIVRVFQLDILQAARK</sequence>
<dbReference type="PANTHER" id="PTHR30489">
    <property type="entry name" value="LIPOPROTEIN-RELEASING SYSTEM TRANSMEMBRANE PROTEIN LOLE"/>
    <property type="match status" value="1"/>
</dbReference>
<evidence type="ECO:0000256" key="1">
    <source>
        <dbReference type="ARBA" id="ARBA00004651"/>
    </source>
</evidence>
<dbReference type="Pfam" id="PF02687">
    <property type="entry name" value="FtsX"/>
    <property type="match status" value="1"/>
</dbReference>
<reference evidence="10 11" key="1">
    <citation type="submission" date="2012-05" db="EMBL/GenBank/DDBJ databases">
        <title>Genome sequence of Nitritalea halalkaliphila LW7.</title>
        <authorList>
            <person name="Jangir P.K."/>
            <person name="Singh A."/>
            <person name="Shivaji S."/>
            <person name="Sharma R."/>
        </authorList>
    </citation>
    <scope>NUCLEOTIDE SEQUENCE [LARGE SCALE GENOMIC DNA]</scope>
    <source>
        <strain evidence="10 11">LW7</strain>
    </source>
</reference>
<evidence type="ECO:0000256" key="4">
    <source>
        <dbReference type="ARBA" id="ARBA00022692"/>
    </source>
</evidence>
<evidence type="ECO:0000259" key="8">
    <source>
        <dbReference type="Pfam" id="PF02687"/>
    </source>
</evidence>
<evidence type="ECO:0000256" key="6">
    <source>
        <dbReference type="ARBA" id="ARBA00023136"/>
    </source>
</evidence>
<keyword evidence="3" id="KW-1003">Cell membrane</keyword>
<evidence type="ECO:0000259" key="9">
    <source>
        <dbReference type="Pfam" id="PF12704"/>
    </source>
</evidence>
<comment type="similarity">
    <text evidence="2">Belongs to the ABC-4 integral membrane protein family. LolC/E subfamily.</text>
</comment>
<evidence type="ECO:0000313" key="10">
    <source>
        <dbReference type="EMBL" id="EIM73700.1"/>
    </source>
</evidence>
<evidence type="ECO:0000256" key="3">
    <source>
        <dbReference type="ARBA" id="ARBA00022475"/>
    </source>
</evidence>
<dbReference type="Proteomes" id="UP000005551">
    <property type="component" value="Unassembled WGS sequence"/>
</dbReference>
<keyword evidence="11" id="KW-1185">Reference proteome</keyword>
<dbReference type="EMBL" id="AJYA01000057">
    <property type="protein sequence ID" value="EIM73700.1"/>
    <property type="molecule type" value="Genomic_DNA"/>
</dbReference>
<gene>
    <name evidence="10" type="ORF">A3SI_17424</name>
</gene>
<dbReference type="InterPro" id="IPR025857">
    <property type="entry name" value="MacB_PCD"/>
</dbReference>
<accession>I5BVU8</accession>
<dbReference type="PANTHER" id="PTHR30489:SF0">
    <property type="entry name" value="LIPOPROTEIN-RELEASING SYSTEM TRANSMEMBRANE PROTEIN LOLE"/>
    <property type="match status" value="1"/>
</dbReference>
<feature type="domain" description="MacB-like periplasmic core" evidence="9">
    <location>
        <begin position="18"/>
        <end position="236"/>
    </location>
</feature>
<evidence type="ECO:0000313" key="11">
    <source>
        <dbReference type="Proteomes" id="UP000005551"/>
    </source>
</evidence>
<protein>
    <submittedName>
        <fullName evidence="10">Uncharacterized protein</fullName>
    </submittedName>
</protein>
<dbReference type="GO" id="GO:0044874">
    <property type="term" value="P:lipoprotein localization to outer membrane"/>
    <property type="evidence" value="ECO:0007669"/>
    <property type="project" value="TreeGrafter"/>
</dbReference>
<comment type="subcellular location">
    <subcellularLocation>
        <location evidence="1">Cell membrane</location>
        <topology evidence="1">Multi-pass membrane protein</topology>
    </subcellularLocation>
</comment>